<protein>
    <submittedName>
        <fullName evidence="1">Peroxidase 65</fullName>
    </submittedName>
</protein>
<sequence>MALPLLLFLSLSSLSLLTLCHSQQQHLSLNYYQYSCLSSTRSCKTPSLTSKSPPPPGVVSCADILAVAARDLLTMMGGPYYNVLLGCRDGFVSKSTLVEDDVVDCSHGKQLWELCKEEYEPLRIKGGNHCDLGIYPEYIKHLKKFVVGRGVVGSGRV</sequence>
<keyword evidence="2" id="KW-1185">Reference proteome</keyword>
<reference evidence="1 2" key="1">
    <citation type="journal article" date="2022" name="Plant J.">
        <title>Chromosome-level genome of Camellia lanceoleosa provides a valuable resource for understanding genome evolution and self-incompatibility.</title>
        <authorList>
            <person name="Gong W."/>
            <person name="Xiao S."/>
            <person name="Wang L."/>
            <person name="Liao Z."/>
            <person name="Chang Y."/>
            <person name="Mo W."/>
            <person name="Hu G."/>
            <person name="Li W."/>
            <person name="Zhao G."/>
            <person name="Zhu H."/>
            <person name="Hu X."/>
            <person name="Ji K."/>
            <person name="Xiang X."/>
            <person name="Song Q."/>
            <person name="Yuan D."/>
            <person name="Jin S."/>
            <person name="Zhang L."/>
        </authorList>
    </citation>
    <scope>NUCLEOTIDE SEQUENCE [LARGE SCALE GENOMIC DNA]</scope>
    <source>
        <strain evidence="1">SQ_2022a</strain>
    </source>
</reference>
<gene>
    <name evidence="1" type="ORF">LOK49_LG02G00494</name>
</gene>
<evidence type="ECO:0000313" key="1">
    <source>
        <dbReference type="EMBL" id="KAI8026103.1"/>
    </source>
</evidence>
<proteinExistence type="predicted"/>
<dbReference type="Proteomes" id="UP001060215">
    <property type="component" value="Chromosome 3"/>
</dbReference>
<comment type="caution">
    <text evidence="1">The sequence shown here is derived from an EMBL/GenBank/DDBJ whole genome shotgun (WGS) entry which is preliminary data.</text>
</comment>
<organism evidence="1 2">
    <name type="scientific">Camellia lanceoleosa</name>
    <dbReference type="NCBI Taxonomy" id="1840588"/>
    <lineage>
        <taxon>Eukaryota</taxon>
        <taxon>Viridiplantae</taxon>
        <taxon>Streptophyta</taxon>
        <taxon>Embryophyta</taxon>
        <taxon>Tracheophyta</taxon>
        <taxon>Spermatophyta</taxon>
        <taxon>Magnoliopsida</taxon>
        <taxon>eudicotyledons</taxon>
        <taxon>Gunneridae</taxon>
        <taxon>Pentapetalae</taxon>
        <taxon>asterids</taxon>
        <taxon>Ericales</taxon>
        <taxon>Theaceae</taxon>
        <taxon>Camellia</taxon>
    </lineage>
</organism>
<dbReference type="EMBL" id="CM045760">
    <property type="protein sequence ID" value="KAI8026103.1"/>
    <property type="molecule type" value="Genomic_DNA"/>
</dbReference>
<keyword evidence="1" id="KW-0575">Peroxidase</keyword>
<evidence type="ECO:0000313" key="2">
    <source>
        <dbReference type="Proteomes" id="UP001060215"/>
    </source>
</evidence>
<accession>A0ACC0IKB2</accession>
<keyword evidence="1" id="KW-0560">Oxidoreductase</keyword>
<name>A0ACC0IKB2_9ERIC</name>